<dbReference type="HOGENOM" id="CLU_459281_0_0_1"/>
<keyword evidence="4" id="KW-1185">Reference proteome</keyword>
<evidence type="ECO:0000259" key="2">
    <source>
        <dbReference type="Pfam" id="PF14420"/>
    </source>
</evidence>
<dbReference type="PANTHER" id="PTHR38788:SF3">
    <property type="entry name" value="CLR5 DOMAIN-CONTAINING PROTEIN"/>
    <property type="match status" value="1"/>
</dbReference>
<dbReference type="STRING" id="1284197.S8BEV5"/>
<gene>
    <name evidence="3" type="ORF">H072_8471</name>
</gene>
<name>S8BEV5_DACHA</name>
<feature type="domain" description="Clr5" evidence="2">
    <location>
        <begin position="17"/>
        <end position="69"/>
    </location>
</feature>
<evidence type="ECO:0000256" key="1">
    <source>
        <dbReference type="SAM" id="MobiDB-lite"/>
    </source>
</evidence>
<sequence length="594" mass="67316">MPSSRAPKRRQARPIPEGEWNKRRENFTKLYVEKKLKLHECMELMESRHKFVATRRQYLQKIQEWGIEKKVKPAEMKVADKMKRFLKREKDQMQGFLLVQETPARISRADTSPPQTAGNSYNITITSGIYASSLRAQEPLIPSPKYLIKGVKIGRDKSIATLRKAMITSQEILIDDSRMHRNPCNPLHPTFELPTWWNIPTPSYAYRIFTPAEGARGLFSSSLCEPPVIESLKDILGSQTASEQTTSRKPENKQEEFSPTLSSSLPETGYCFISAYSEEYKYVTAYSANLDVTSIMLLCDNIRAQKKLESVEGIGRMYPSSTSDWPELSEYLFQQYSHEVGNDEKVSSQEKERCFNVLELVSMLCLGALRSLNHTHVALVPYKTYVNCNHLSLPEEGLYFHQDGICACCGKEVVVHYGKESSSSRLPPCLPLEVSPKSIEALEAIYNKFVIVSELESANTLQRIGSLVSNPFLPQASPSAMPLFYCVNSEQIEDGQIVEVGNTAAKCQWDLGVYRAKRTPDSYGEIGQRKLSSTDGSGCSFNFGTSVPINIGSRTAQTSLDLESVPEFNYEEFMDWFEGNQVQDERYGLWRENY</sequence>
<accession>S8BEV5</accession>
<reference evidence="4" key="2">
    <citation type="submission" date="2013-04" db="EMBL/GenBank/DDBJ databases">
        <title>Genomic mechanisms accounting for the adaptation to parasitism in nematode-trapping fungi.</title>
        <authorList>
            <person name="Ahren D.G."/>
        </authorList>
    </citation>
    <scope>NUCLEOTIDE SEQUENCE [LARGE SCALE GENOMIC DNA]</scope>
    <source>
        <strain evidence="4">CBS 200.50</strain>
    </source>
</reference>
<dbReference type="OrthoDB" id="5986190at2759"/>
<proteinExistence type="predicted"/>
<feature type="region of interest" description="Disordered" evidence="1">
    <location>
        <begin position="239"/>
        <end position="262"/>
    </location>
</feature>
<dbReference type="InterPro" id="IPR025676">
    <property type="entry name" value="Clr5_dom"/>
</dbReference>
<dbReference type="AlphaFoldDB" id="S8BEV5"/>
<reference evidence="3 4" key="1">
    <citation type="journal article" date="2013" name="PLoS Genet.">
        <title>Genomic mechanisms accounting for the adaptation to parasitism in nematode-trapping fungi.</title>
        <authorList>
            <person name="Meerupati T."/>
            <person name="Andersson K.M."/>
            <person name="Friman E."/>
            <person name="Kumar D."/>
            <person name="Tunlid A."/>
            <person name="Ahren D."/>
        </authorList>
    </citation>
    <scope>NUCLEOTIDE SEQUENCE [LARGE SCALE GENOMIC DNA]</scope>
    <source>
        <strain evidence="3 4">CBS 200.50</strain>
    </source>
</reference>
<dbReference type="PANTHER" id="PTHR38788">
    <property type="entry name" value="CLR5 DOMAIN-CONTAINING PROTEIN"/>
    <property type="match status" value="1"/>
</dbReference>
<dbReference type="EMBL" id="AQGS01000598">
    <property type="protein sequence ID" value="EPS37788.1"/>
    <property type="molecule type" value="Genomic_DNA"/>
</dbReference>
<evidence type="ECO:0000313" key="3">
    <source>
        <dbReference type="EMBL" id="EPS37788.1"/>
    </source>
</evidence>
<dbReference type="Proteomes" id="UP000015100">
    <property type="component" value="Unassembled WGS sequence"/>
</dbReference>
<dbReference type="Pfam" id="PF14420">
    <property type="entry name" value="Clr5"/>
    <property type="match status" value="1"/>
</dbReference>
<protein>
    <recommendedName>
        <fullName evidence="2">Clr5 domain-containing protein</fullName>
    </recommendedName>
</protein>
<organism evidence="3 4">
    <name type="scientific">Dactylellina haptotyla (strain CBS 200.50)</name>
    <name type="common">Nematode-trapping fungus</name>
    <name type="synonym">Monacrosporium haptotylum</name>
    <dbReference type="NCBI Taxonomy" id="1284197"/>
    <lineage>
        <taxon>Eukaryota</taxon>
        <taxon>Fungi</taxon>
        <taxon>Dikarya</taxon>
        <taxon>Ascomycota</taxon>
        <taxon>Pezizomycotina</taxon>
        <taxon>Orbiliomycetes</taxon>
        <taxon>Orbiliales</taxon>
        <taxon>Orbiliaceae</taxon>
        <taxon>Dactylellina</taxon>
    </lineage>
</organism>
<feature type="compositionally biased region" description="Basic and acidic residues" evidence="1">
    <location>
        <begin position="246"/>
        <end position="256"/>
    </location>
</feature>
<evidence type="ECO:0000313" key="4">
    <source>
        <dbReference type="Proteomes" id="UP000015100"/>
    </source>
</evidence>
<comment type="caution">
    <text evidence="3">The sequence shown here is derived from an EMBL/GenBank/DDBJ whole genome shotgun (WGS) entry which is preliminary data.</text>
</comment>